<dbReference type="RefSeq" id="WP_031942399.1">
    <property type="nucleotide sequence ID" value="NC_024971.1"/>
</dbReference>
<reference evidence="2" key="1">
    <citation type="journal article" date="1994" name="J. Antibiot.">
        <title>Isolation and characterization of linear plasmids from lankacidin-producing Streptomyces species.</title>
        <authorList>
            <person name="Kinashi H."/>
            <person name="Mori E."/>
            <person name="Hatani A."/>
            <person name="Nimi O."/>
        </authorList>
    </citation>
    <scope>NUCLEOTIDE SEQUENCE</scope>
    <source>
        <strain evidence="2">7434AN4</strain>
        <plasmid evidence="2">pSLA2-S</plasmid>
    </source>
</reference>
<evidence type="ECO:0000256" key="1">
    <source>
        <dbReference type="SAM" id="MobiDB-lite"/>
    </source>
</evidence>
<reference evidence="2" key="2">
    <citation type="submission" date="2014-01" db="EMBL/GenBank/DDBJ databases">
        <authorList>
            <person name="Takahama Y."/>
            <person name="Yang Y."/>
            <person name="Arakawa K."/>
            <person name="Kinashi H."/>
        </authorList>
    </citation>
    <scope>NUCLEOTIDE SEQUENCE</scope>
    <source>
        <strain evidence="2">7434AN4</strain>
        <plasmid evidence="2">pSLA2-S</plasmid>
    </source>
</reference>
<organism evidence="2">
    <name type="scientific">Streptomyces rochei</name>
    <name type="common">Streptomyces parvullus</name>
    <dbReference type="NCBI Taxonomy" id="1928"/>
    <lineage>
        <taxon>Bacteria</taxon>
        <taxon>Bacillati</taxon>
        <taxon>Actinomycetota</taxon>
        <taxon>Actinomycetes</taxon>
        <taxon>Kitasatosporales</taxon>
        <taxon>Streptomycetaceae</taxon>
        <taxon>Streptomyces</taxon>
        <taxon>Streptomyces rochei group</taxon>
    </lineage>
</organism>
<dbReference type="AlphaFoldDB" id="A0A068Q5T3"/>
<protein>
    <submittedName>
        <fullName evidence="2">Uncharacterized protein</fullName>
    </submittedName>
</protein>
<feature type="compositionally biased region" description="Low complexity" evidence="1">
    <location>
        <begin position="22"/>
        <end position="31"/>
    </location>
</feature>
<gene>
    <name evidence="2" type="primary">pSLA2-S.04</name>
</gene>
<name>A0A068Q5T3_STRRO</name>
<dbReference type="EMBL" id="AB905437">
    <property type="protein sequence ID" value="BAP15788.1"/>
    <property type="molecule type" value="Genomic_DNA"/>
</dbReference>
<accession>A0A068Q5T3</accession>
<sequence>MTFVTRSKKAPEGATRIGYAAPKGSKPGKGIKPPEDYVPSGPVAKGQPPKTPKK</sequence>
<geneLocation type="plasmid" evidence="2">
    <name>pSLA2-S</name>
</geneLocation>
<evidence type="ECO:0000313" key="2">
    <source>
        <dbReference type="EMBL" id="BAP15788.1"/>
    </source>
</evidence>
<feature type="region of interest" description="Disordered" evidence="1">
    <location>
        <begin position="1"/>
        <end position="54"/>
    </location>
</feature>
<keyword evidence="2" id="KW-0614">Plasmid</keyword>
<proteinExistence type="predicted"/>